<proteinExistence type="inferred from homology"/>
<keyword evidence="8" id="KW-1185">Reference proteome</keyword>
<evidence type="ECO:0000256" key="2">
    <source>
        <dbReference type="ARBA" id="ARBA00023052"/>
    </source>
</evidence>
<dbReference type="Pfam" id="PF02776">
    <property type="entry name" value="TPP_enzyme_N"/>
    <property type="match status" value="1"/>
</dbReference>
<organism evidence="7 8">
    <name type="scientific">Polynucleobacter kasalickyi</name>
    <dbReference type="NCBI Taxonomy" id="1938817"/>
    <lineage>
        <taxon>Bacteria</taxon>
        <taxon>Pseudomonadati</taxon>
        <taxon>Pseudomonadota</taxon>
        <taxon>Betaproteobacteria</taxon>
        <taxon>Burkholderiales</taxon>
        <taxon>Burkholderiaceae</taxon>
        <taxon>Polynucleobacter</taxon>
    </lineage>
</organism>
<sequence>MPNKPAIHGGKILANALASQGVEYAFGVPGESFLALLDGLYDQQNQIEFVTCRQEGGAAYMADAYAKLTGKVGVLMVTRGPGASNAMVGVHTAYQDSTPMVVFVGQVSSEMIEREAFQEMDFRQTYSQCAKWVGSIDRVERINEYVSKAFHLAQSGRMGPVVLALPEDILSSLGPDHVAQQAQRIQPGVDLDAFEQAQALLQQAKKPMIVVGGSSWDVRSCADLQGWAEQQNIPVVTSFRYQDLIDNHSTAYAGFLGLGINPKLVQRVAQSDLILVIGDRLGEITTLGYTLFALPNPKQAMIHVHPGANELGFVYQPTVALNCAPTHFVKQLIAANLTLPKNEEWYRQARLDQEAFQVPLPIIGNIQLAEIFNKLNEVLPKDAILTNGAGNFTTWLHRYYAYGGFKTQLAPANGSMGYGLPAAIAAKIAMPDRTVICIAGDGDVMMNIQELATGMRYQAKPIVIILNNGMYGTIRMHQEREYKQRISGTFLTNPDFVLLAKSFDMAGYRVTKTEEFFPALQEALAHGQGALIELLTEPNAITPTKTLQEL</sequence>
<dbReference type="InterPro" id="IPR011766">
    <property type="entry name" value="TPP_enzyme_TPP-bd"/>
</dbReference>
<dbReference type="InterPro" id="IPR012000">
    <property type="entry name" value="Thiamin_PyroP_enz_cen_dom"/>
</dbReference>
<dbReference type="SUPFAM" id="SSF52518">
    <property type="entry name" value="Thiamin diphosphate-binding fold (THDP-binding)"/>
    <property type="match status" value="2"/>
</dbReference>
<dbReference type="Pfam" id="PF02775">
    <property type="entry name" value="TPP_enzyme_C"/>
    <property type="match status" value="1"/>
</dbReference>
<evidence type="ECO:0000256" key="3">
    <source>
        <dbReference type="RuleBase" id="RU362132"/>
    </source>
</evidence>
<dbReference type="Gene3D" id="3.40.50.1220">
    <property type="entry name" value="TPP-binding domain"/>
    <property type="match status" value="1"/>
</dbReference>
<dbReference type="InterPro" id="IPR029061">
    <property type="entry name" value="THDP-binding"/>
</dbReference>
<name>A0A1W1Y3I3_9BURK</name>
<comment type="similarity">
    <text evidence="1 3">Belongs to the TPP enzyme family.</text>
</comment>
<evidence type="ECO:0000259" key="5">
    <source>
        <dbReference type="Pfam" id="PF02775"/>
    </source>
</evidence>
<evidence type="ECO:0000259" key="6">
    <source>
        <dbReference type="Pfam" id="PF02776"/>
    </source>
</evidence>
<dbReference type="GO" id="GO:0000287">
    <property type="term" value="F:magnesium ion binding"/>
    <property type="evidence" value="ECO:0007669"/>
    <property type="project" value="InterPro"/>
</dbReference>
<dbReference type="InterPro" id="IPR029035">
    <property type="entry name" value="DHS-like_NAD/FAD-binding_dom"/>
</dbReference>
<evidence type="ECO:0000313" key="8">
    <source>
        <dbReference type="Proteomes" id="UP000192708"/>
    </source>
</evidence>
<dbReference type="RefSeq" id="WP_143736053.1">
    <property type="nucleotide sequence ID" value="NZ_FWXJ01000001.1"/>
</dbReference>
<dbReference type="GO" id="GO:0030976">
    <property type="term" value="F:thiamine pyrophosphate binding"/>
    <property type="evidence" value="ECO:0007669"/>
    <property type="project" value="InterPro"/>
</dbReference>
<dbReference type="GO" id="GO:0003984">
    <property type="term" value="F:acetolactate synthase activity"/>
    <property type="evidence" value="ECO:0007669"/>
    <property type="project" value="TreeGrafter"/>
</dbReference>
<feature type="domain" description="Thiamine pyrophosphate enzyme central" evidence="4">
    <location>
        <begin position="195"/>
        <end position="332"/>
    </location>
</feature>
<evidence type="ECO:0000313" key="7">
    <source>
        <dbReference type="EMBL" id="SMC30381.1"/>
    </source>
</evidence>
<feature type="domain" description="Thiamine pyrophosphate enzyme TPP-binding" evidence="5">
    <location>
        <begin position="388"/>
        <end position="533"/>
    </location>
</feature>
<dbReference type="GO" id="GO:0050660">
    <property type="term" value="F:flavin adenine dinucleotide binding"/>
    <property type="evidence" value="ECO:0007669"/>
    <property type="project" value="TreeGrafter"/>
</dbReference>
<gene>
    <name evidence="7" type="ORF">SAMN06296008_101167</name>
</gene>
<protein>
    <submittedName>
        <fullName evidence="7">Acetolactate synthase-1/2/3 large subunit</fullName>
    </submittedName>
</protein>
<dbReference type="FunFam" id="3.40.50.970:FF:000007">
    <property type="entry name" value="Acetolactate synthase"/>
    <property type="match status" value="1"/>
</dbReference>
<dbReference type="Gene3D" id="3.40.50.970">
    <property type="match status" value="2"/>
</dbReference>
<evidence type="ECO:0000259" key="4">
    <source>
        <dbReference type="Pfam" id="PF00205"/>
    </source>
</evidence>
<dbReference type="PANTHER" id="PTHR18968">
    <property type="entry name" value="THIAMINE PYROPHOSPHATE ENZYMES"/>
    <property type="match status" value="1"/>
</dbReference>
<dbReference type="CDD" id="cd07035">
    <property type="entry name" value="TPP_PYR_POX_like"/>
    <property type="match status" value="1"/>
</dbReference>
<reference evidence="7 8" key="1">
    <citation type="submission" date="2017-04" db="EMBL/GenBank/DDBJ databases">
        <authorList>
            <person name="Afonso C.L."/>
            <person name="Miller P.J."/>
            <person name="Scott M.A."/>
            <person name="Spackman E."/>
            <person name="Goraichik I."/>
            <person name="Dimitrov K.M."/>
            <person name="Suarez D.L."/>
            <person name="Swayne D.E."/>
        </authorList>
    </citation>
    <scope>NUCLEOTIDE SEQUENCE [LARGE SCALE GENOMIC DNA]</scope>
    <source>
        <strain evidence="7 8">VK13</strain>
    </source>
</reference>
<dbReference type="SUPFAM" id="SSF52467">
    <property type="entry name" value="DHS-like NAD/FAD-binding domain"/>
    <property type="match status" value="1"/>
</dbReference>
<dbReference type="Pfam" id="PF00205">
    <property type="entry name" value="TPP_enzyme_M"/>
    <property type="match status" value="1"/>
</dbReference>
<dbReference type="STRING" id="1938817.SAMN06296008_101167"/>
<dbReference type="GO" id="GO:0009099">
    <property type="term" value="P:L-valine biosynthetic process"/>
    <property type="evidence" value="ECO:0007669"/>
    <property type="project" value="TreeGrafter"/>
</dbReference>
<dbReference type="InterPro" id="IPR012001">
    <property type="entry name" value="Thiamin_PyroP_enz_TPP-bd_dom"/>
</dbReference>
<dbReference type="InterPro" id="IPR045229">
    <property type="entry name" value="TPP_enz"/>
</dbReference>
<dbReference type="PANTHER" id="PTHR18968:SF120">
    <property type="entry name" value="ACETOLACTATE SYNTHASE LARGE SUBUNIT"/>
    <property type="match status" value="1"/>
</dbReference>
<dbReference type="AlphaFoldDB" id="A0A1W1Y3I3"/>
<feature type="domain" description="Thiamine pyrophosphate enzyme N-terminal TPP-binding" evidence="6">
    <location>
        <begin position="8"/>
        <end position="122"/>
    </location>
</feature>
<dbReference type="OrthoDB" id="2254214at2"/>
<dbReference type="CDD" id="cd00568">
    <property type="entry name" value="TPP_enzymes"/>
    <property type="match status" value="1"/>
</dbReference>
<accession>A0A1W1Y3I3</accession>
<keyword evidence="2 3" id="KW-0786">Thiamine pyrophosphate</keyword>
<dbReference type="GO" id="GO:0005948">
    <property type="term" value="C:acetolactate synthase complex"/>
    <property type="evidence" value="ECO:0007669"/>
    <property type="project" value="TreeGrafter"/>
</dbReference>
<evidence type="ECO:0000256" key="1">
    <source>
        <dbReference type="ARBA" id="ARBA00007812"/>
    </source>
</evidence>
<dbReference type="NCBIfam" id="NF006052">
    <property type="entry name" value="PRK08199.1"/>
    <property type="match status" value="1"/>
</dbReference>
<dbReference type="EMBL" id="FWXJ01000001">
    <property type="protein sequence ID" value="SMC30381.1"/>
    <property type="molecule type" value="Genomic_DNA"/>
</dbReference>
<dbReference type="Proteomes" id="UP000192708">
    <property type="component" value="Unassembled WGS sequence"/>
</dbReference>
<dbReference type="GO" id="GO:0009097">
    <property type="term" value="P:isoleucine biosynthetic process"/>
    <property type="evidence" value="ECO:0007669"/>
    <property type="project" value="TreeGrafter"/>
</dbReference>